<dbReference type="KEGG" id="tmc:LMI_3034"/>
<name>A0A098GIF0_LEGMI</name>
<dbReference type="AlphaFoldDB" id="A0A098GIF0"/>
<evidence type="ECO:0000313" key="1">
    <source>
        <dbReference type="EMBL" id="CEG62264.1"/>
    </source>
</evidence>
<protein>
    <submittedName>
        <fullName evidence="1">Uncharacterized protein</fullName>
    </submittedName>
</protein>
<dbReference type="EMBL" id="FMVN01000003">
    <property type="protein sequence ID" value="SCY05590.1"/>
    <property type="molecule type" value="Genomic_DNA"/>
</dbReference>
<dbReference type="HOGENOM" id="CLU_2884405_0_0_6"/>
<dbReference type="STRING" id="451.B6N58_13970"/>
<sequence>MHITILRIDFANNMFQLQGVDIRYISDSVKTRPRDVKITQYEHRQFLFECIKLIPQIGLAAEN</sequence>
<reference evidence="2 4" key="3">
    <citation type="submission" date="2016-10" db="EMBL/GenBank/DDBJ databases">
        <authorList>
            <person name="Varghese N."/>
            <person name="Submissions S."/>
        </authorList>
    </citation>
    <scope>NUCLEOTIDE SEQUENCE [LARGE SCALE GENOMIC DNA]</scope>
    <source>
        <strain evidence="2 4">ATCC 33218</strain>
    </source>
</reference>
<dbReference type="Proteomes" id="UP000182998">
    <property type="component" value="Unassembled WGS sequence"/>
</dbReference>
<evidence type="ECO:0000313" key="3">
    <source>
        <dbReference type="Proteomes" id="UP000032414"/>
    </source>
</evidence>
<reference evidence="1" key="2">
    <citation type="submission" date="2014-09" db="EMBL/GenBank/DDBJ databases">
        <authorList>
            <person name="GOMEZ-VALERO Laura"/>
        </authorList>
    </citation>
    <scope>NUCLEOTIDE SEQUENCE</scope>
    <source>
        <strain evidence="1">ATCC33218</strain>
    </source>
</reference>
<keyword evidence="4" id="KW-1185">Reference proteome</keyword>
<evidence type="ECO:0000313" key="2">
    <source>
        <dbReference type="EMBL" id="SCY05590.1"/>
    </source>
</evidence>
<evidence type="ECO:0000313" key="4">
    <source>
        <dbReference type="Proteomes" id="UP000182998"/>
    </source>
</evidence>
<dbReference type="Proteomes" id="UP000032414">
    <property type="component" value="Chromosome I"/>
</dbReference>
<proteinExistence type="predicted"/>
<dbReference type="PATRIC" id="fig|451.8.peg.834"/>
<reference evidence="3" key="1">
    <citation type="submission" date="2014-09" db="EMBL/GenBank/DDBJ databases">
        <authorList>
            <person name="Gomez-Valero L."/>
        </authorList>
    </citation>
    <scope>NUCLEOTIDE SEQUENCE [LARGE SCALE GENOMIC DNA]</scope>
    <source>
        <strain evidence="3">ATCC33218</strain>
    </source>
</reference>
<accession>A0A098GIF0</accession>
<organism evidence="1 3">
    <name type="scientific">Legionella micdadei</name>
    <name type="common">Tatlockia micdadei</name>
    <dbReference type="NCBI Taxonomy" id="451"/>
    <lineage>
        <taxon>Bacteria</taxon>
        <taxon>Pseudomonadati</taxon>
        <taxon>Pseudomonadota</taxon>
        <taxon>Gammaproteobacteria</taxon>
        <taxon>Legionellales</taxon>
        <taxon>Legionellaceae</taxon>
        <taxon>Legionella</taxon>
    </lineage>
</organism>
<gene>
    <name evidence="1" type="ORF">LMI_3034</name>
    <name evidence="2" type="ORF">SAMN02982997_00730</name>
</gene>
<dbReference type="EMBL" id="LN614830">
    <property type="protein sequence ID" value="CEG62264.1"/>
    <property type="molecule type" value="Genomic_DNA"/>
</dbReference>